<reference evidence="2" key="1">
    <citation type="submission" date="2018-06" db="EMBL/GenBank/DDBJ databases">
        <authorList>
            <person name="Zhirakovskaya E."/>
        </authorList>
    </citation>
    <scope>NUCLEOTIDE SEQUENCE</scope>
</reference>
<dbReference type="Pfam" id="PF14343">
    <property type="entry name" value="PrcB_C"/>
    <property type="match status" value="1"/>
</dbReference>
<evidence type="ECO:0000313" key="2">
    <source>
        <dbReference type="EMBL" id="VAV83727.1"/>
    </source>
</evidence>
<proteinExistence type="predicted"/>
<evidence type="ECO:0000259" key="1">
    <source>
        <dbReference type="Pfam" id="PF14343"/>
    </source>
</evidence>
<feature type="domain" description="PrcB C-terminal" evidence="1">
    <location>
        <begin position="84"/>
        <end position="141"/>
    </location>
</feature>
<sequence>MIRLLVSCMLLLSSCNAAHNKTSKQLMQETIPFQILAQDTYGGYTDSKFLVIEDDKSLAEVFNLLNKSRSPKLEIPAINLKKETVIALFLGEKTSGGYAITVEQVLDKSNKMYIVYNVESPKVGDMVTSVMTQPFSIIKIPKTAKEIVFEEMED</sequence>
<dbReference type="PROSITE" id="PS51257">
    <property type="entry name" value="PROKAR_LIPOPROTEIN"/>
    <property type="match status" value="1"/>
</dbReference>
<accession>A0A3B0QVY8</accession>
<dbReference type="InterPro" id="IPR025748">
    <property type="entry name" value="PrcB_C_dom"/>
</dbReference>
<dbReference type="AlphaFoldDB" id="A0A3B0QVY8"/>
<organism evidence="2">
    <name type="scientific">hydrothermal vent metagenome</name>
    <dbReference type="NCBI Taxonomy" id="652676"/>
    <lineage>
        <taxon>unclassified sequences</taxon>
        <taxon>metagenomes</taxon>
        <taxon>ecological metagenomes</taxon>
    </lineage>
</organism>
<dbReference type="EMBL" id="UOEB01000102">
    <property type="protein sequence ID" value="VAV83727.1"/>
    <property type="molecule type" value="Genomic_DNA"/>
</dbReference>
<name>A0A3B0QVY8_9ZZZZ</name>
<gene>
    <name evidence="2" type="ORF">MNBD_BACTEROID02-1884</name>
</gene>
<protein>
    <recommendedName>
        <fullName evidence="1">PrcB C-terminal domain-containing protein</fullName>
    </recommendedName>
</protein>